<dbReference type="CDD" id="cd13184">
    <property type="entry name" value="FERM_C_4_1_family"/>
    <property type="match status" value="1"/>
</dbReference>
<evidence type="ECO:0000256" key="3">
    <source>
        <dbReference type="ARBA" id="ARBA00022553"/>
    </source>
</evidence>
<dbReference type="FunFam" id="2.30.29.30:FF:000001">
    <property type="entry name" value="Erythrocyte membrane protein band 4.1"/>
    <property type="match status" value="1"/>
</dbReference>
<dbReference type="PROSITE" id="PS00661">
    <property type="entry name" value="FERM_2"/>
    <property type="match status" value="1"/>
</dbReference>
<dbReference type="InterPro" id="IPR011993">
    <property type="entry name" value="PH-like_dom_sf"/>
</dbReference>
<dbReference type="InterPro" id="IPR000299">
    <property type="entry name" value="FERM_domain"/>
</dbReference>
<dbReference type="PROSITE" id="PS00660">
    <property type="entry name" value="FERM_1"/>
    <property type="match status" value="1"/>
</dbReference>
<feature type="domain" description="FERM" evidence="7">
    <location>
        <begin position="1"/>
        <end position="267"/>
    </location>
</feature>
<dbReference type="Gene3D" id="2.30.29.30">
    <property type="entry name" value="Pleckstrin-homology domain (PH domain)/Phosphotyrosine-binding domain (PTB)"/>
    <property type="match status" value="1"/>
</dbReference>
<dbReference type="GO" id="GO:0005198">
    <property type="term" value="F:structural molecule activity"/>
    <property type="evidence" value="ECO:0007669"/>
    <property type="project" value="InterPro"/>
</dbReference>
<dbReference type="Gene3D" id="1.20.80.10">
    <property type="match status" value="1"/>
</dbReference>
<dbReference type="InterPro" id="IPR000798">
    <property type="entry name" value="Ez/rad/moesin-like"/>
</dbReference>
<dbReference type="PRINTS" id="PR00935">
    <property type="entry name" value="BAND41"/>
</dbReference>
<dbReference type="Pfam" id="PF00373">
    <property type="entry name" value="FERM_M"/>
    <property type="match status" value="1"/>
</dbReference>
<evidence type="ECO:0000313" key="8">
    <source>
        <dbReference type="Ensembl" id="ENSCCRP00020003476.1"/>
    </source>
</evidence>
<feature type="compositionally biased region" description="Basic and acidic residues" evidence="6">
    <location>
        <begin position="565"/>
        <end position="580"/>
    </location>
</feature>
<dbReference type="GO" id="GO:0030866">
    <property type="term" value="P:cortical actin cytoskeleton organization"/>
    <property type="evidence" value="ECO:0007669"/>
    <property type="project" value="InterPro"/>
</dbReference>
<dbReference type="Pfam" id="PF09379">
    <property type="entry name" value="FERM_N"/>
    <property type="match status" value="1"/>
</dbReference>
<dbReference type="SMART" id="SM01196">
    <property type="entry name" value="FERM_C"/>
    <property type="match status" value="1"/>
</dbReference>
<comment type="subcellular location">
    <subcellularLocation>
        <location evidence="1">Cytoplasm</location>
        <location evidence="1">Cytoskeleton</location>
    </subcellularLocation>
</comment>
<dbReference type="InterPro" id="IPR018980">
    <property type="entry name" value="FERM_PH-like_C"/>
</dbReference>
<feature type="compositionally biased region" description="Low complexity" evidence="6">
    <location>
        <begin position="539"/>
        <end position="563"/>
    </location>
</feature>
<dbReference type="GO" id="GO:0005856">
    <property type="term" value="C:cytoskeleton"/>
    <property type="evidence" value="ECO:0007669"/>
    <property type="project" value="UniProtKB-SubCell"/>
</dbReference>
<keyword evidence="2" id="KW-0963">Cytoplasm</keyword>
<dbReference type="InterPro" id="IPR014352">
    <property type="entry name" value="FERM/acyl-CoA-bd_prot_sf"/>
</dbReference>
<dbReference type="InterPro" id="IPR019747">
    <property type="entry name" value="FERM_CS"/>
</dbReference>
<dbReference type="InterPro" id="IPR018979">
    <property type="entry name" value="FERM_N"/>
</dbReference>
<dbReference type="SMART" id="SM01195">
    <property type="entry name" value="FA"/>
    <property type="match status" value="1"/>
</dbReference>
<dbReference type="InterPro" id="IPR019749">
    <property type="entry name" value="Band_41_domain"/>
</dbReference>
<dbReference type="FunFam" id="1.20.80.10:FF:000001">
    <property type="entry name" value="Erythrocyte membrane protein band 4.1"/>
    <property type="match status" value="1"/>
</dbReference>
<dbReference type="InterPro" id="IPR019748">
    <property type="entry name" value="FERM_central"/>
</dbReference>
<dbReference type="Pfam" id="PF08736">
    <property type="entry name" value="FA"/>
    <property type="match status" value="1"/>
</dbReference>
<dbReference type="PIRSF" id="PIRSF002304">
    <property type="entry name" value="Membrane_skeletal_4_1"/>
    <property type="match status" value="1"/>
</dbReference>
<dbReference type="PROSITE" id="PS50057">
    <property type="entry name" value="FERM_3"/>
    <property type="match status" value="1"/>
</dbReference>
<keyword evidence="5" id="KW-0206">Cytoskeleton</keyword>
<dbReference type="GO" id="GO:0031032">
    <property type="term" value="P:actomyosin structure organization"/>
    <property type="evidence" value="ECO:0007669"/>
    <property type="project" value="TreeGrafter"/>
</dbReference>
<evidence type="ECO:0000259" key="7">
    <source>
        <dbReference type="PROSITE" id="PS50057"/>
    </source>
</evidence>
<keyword evidence="4" id="KW-0009">Actin-binding</keyword>
<proteinExistence type="predicted"/>
<dbReference type="Gene3D" id="3.10.20.90">
    <property type="entry name" value="Phosphatidylinositol 3-kinase Catalytic Subunit, Chain A, domain 1"/>
    <property type="match status" value="1"/>
</dbReference>
<dbReference type="Pfam" id="PF05902">
    <property type="entry name" value="4_1_CTD"/>
    <property type="match status" value="2"/>
</dbReference>
<dbReference type="GO" id="GO:0003779">
    <property type="term" value="F:actin binding"/>
    <property type="evidence" value="ECO:0007669"/>
    <property type="project" value="UniProtKB-KW"/>
</dbReference>
<dbReference type="CDD" id="cd14473">
    <property type="entry name" value="FERM_B-lobe"/>
    <property type="match status" value="1"/>
</dbReference>
<dbReference type="InterPro" id="IPR008379">
    <property type="entry name" value="Band_4.1_C"/>
</dbReference>
<reference evidence="8" key="1">
    <citation type="submission" date="2025-08" db="UniProtKB">
        <authorList>
            <consortium name="Ensembl"/>
        </authorList>
    </citation>
    <scope>IDENTIFICATION</scope>
</reference>
<dbReference type="InterPro" id="IPR035963">
    <property type="entry name" value="FERM_2"/>
</dbReference>
<keyword evidence="3" id="KW-0597">Phosphoprotein</keyword>
<dbReference type="AlphaFoldDB" id="A0A8C2C3G6"/>
<dbReference type="PRINTS" id="PR00661">
    <property type="entry name" value="ERMFAMILY"/>
</dbReference>
<protein>
    <submittedName>
        <fullName evidence="8">Erythrocyte membrane protein band 4.1 like 2</fullName>
    </submittedName>
</protein>
<dbReference type="Pfam" id="PF04382">
    <property type="entry name" value="SAB"/>
    <property type="match status" value="1"/>
</dbReference>
<dbReference type="SUPFAM" id="SSF47031">
    <property type="entry name" value="Second domain of FERM"/>
    <property type="match status" value="1"/>
</dbReference>
<evidence type="ECO:0000256" key="5">
    <source>
        <dbReference type="ARBA" id="ARBA00023212"/>
    </source>
</evidence>
<dbReference type="SMART" id="SM00295">
    <property type="entry name" value="B41"/>
    <property type="match status" value="1"/>
</dbReference>
<accession>A0A8C2C3G6</accession>
<feature type="region of interest" description="Disordered" evidence="6">
    <location>
        <begin position="479"/>
        <end position="612"/>
    </location>
</feature>
<dbReference type="GO" id="GO:0005886">
    <property type="term" value="C:plasma membrane"/>
    <property type="evidence" value="ECO:0007669"/>
    <property type="project" value="TreeGrafter"/>
</dbReference>
<evidence type="ECO:0000313" key="9">
    <source>
        <dbReference type="Proteomes" id="UP000694701"/>
    </source>
</evidence>
<dbReference type="SUPFAM" id="SSF54236">
    <property type="entry name" value="Ubiquitin-like"/>
    <property type="match status" value="1"/>
</dbReference>
<evidence type="ECO:0000256" key="2">
    <source>
        <dbReference type="ARBA" id="ARBA00022490"/>
    </source>
</evidence>
<dbReference type="PANTHER" id="PTHR23280">
    <property type="entry name" value="4.1 G PROTEIN"/>
    <property type="match status" value="1"/>
</dbReference>
<dbReference type="PANTHER" id="PTHR23280:SF41">
    <property type="entry name" value="BAND 4.1-LIKE PROTEIN 2"/>
    <property type="match status" value="1"/>
</dbReference>
<sequence length="755" mass="84429">LTRKRAKGQYLFFQVCDHLNLLEKDYFGLSFKDNAEQRCWLDVTKEIKRQIRNSQWQFVFSVKFYPPDPSQLTEDITRYLLCLQLRQDIASGRLPCSFVTHALLGSYTLQAELGDHDPEEHRLDYISDFQFAPNQTKELEEKVVELHKSHRGMTPAQADAQFLENAKKLSMYGVDLHHAKDSEGVDIMLGVCSNGLLIYKDRLRINRFAWPKILKISYKRSNFYIKIRPGEAEQFESTVGFKLPNHRAAKRVWKVCVEHHTFFRLVSPEQPTKTKFLTLGSKFRYSGRTQAQTRQASSLIDRPAPYFQRTSSKRISRSLDGGMAPHLLCLCVTETLGLVSNGSMSSALLNETSKLRVQGENIYVRHSNLMLEDLDKTQEDVLKHQASISELKRSFMEATPEPRPSQWDKHLTGSPATTLRLQTHGVRVLLLGIRTPPQTLCMPLSLCSAEKLSAEVKPEGNEVIEVVEETVVIEEVVKAKPKSSTPEASVPVETEVKEERSLSSDSESEDEAEYHAQPPSTSISTQQIKEEPEEEQEAELSQQAPPSAIESQPSAEAAEPGPAAEEEKAAQPHEEERTDKPLLTPDEAPNGHAPQGEAPPSPQTAAAEEEEPHIVNGSASRVETEHLPQVICCSEPPVVKTEMVTISDTFAAQKTEISTKEVPIVHTETKTITYEAAQLDGNGDGEPGVLMTAQTITSESLCTTTTTHITKVTHTHTHTPLALAQAIKEAKEQHPDMSVTRVVVHKETELAEDED</sequence>
<dbReference type="Ensembl" id="ENSCCRT00020004014.1">
    <property type="protein sequence ID" value="ENSCCRP00020003476.1"/>
    <property type="gene ID" value="ENSCCRG00020001957.1"/>
</dbReference>
<dbReference type="InterPro" id="IPR007477">
    <property type="entry name" value="SAB_dom"/>
</dbReference>
<dbReference type="InterPro" id="IPR029071">
    <property type="entry name" value="Ubiquitin-like_domsf"/>
</dbReference>
<dbReference type="Pfam" id="PF09380">
    <property type="entry name" value="FERM_C"/>
    <property type="match status" value="1"/>
</dbReference>
<organism evidence="8 9">
    <name type="scientific">Cyprinus carpio</name>
    <name type="common">Common carp</name>
    <dbReference type="NCBI Taxonomy" id="7962"/>
    <lineage>
        <taxon>Eukaryota</taxon>
        <taxon>Metazoa</taxon>
        <taxon>Chordata</taxon>
        <taxon>Craniata</taxon>
        <taxon>Vertebrata</taxon>
        <taxon>Euteleostomi</taxon>
        <taxon>Actinopterygii</taxon>
        <taxon>Neopterygii</taxon>
        <taxon>Teleostei</taxon>
        <taxon>Ostariophysi</taxon>
        <taxon>Cypriniformes</taxon>
        <taxon>Cyprinidae</taxon>
        <taxon>Cyprininae</taxon>
        <taxon>Cyprinus</taxon>
    </lineage>
</organism>
<dbReference type="SUPFAM" id="SSF50729">
    <property type="entry name" value="PH domain-like"/>
    <property type="match status" value="1"/>
</dbReference>
<evidence type="ECO:0000256" key="4">
    <source>
        <dbReference type="ARBA" id="ARBA00023203"/>
    </source>
</evidence>
<evidence type="ECO:0000256" key="1">
    <source>
        <dbReference type="ARBA" id="ARBA00004245"/>
    </source>
</evidence>
<dbReference type="InterPro" id="IPR014847">
    <property type="entry name" value="FA"/>
</dbReference>
<dbReference type="Proteomes" id="UP000694701">
    <property type="component" value="Unplaced"/>
</dbReference>
<evidence type="ECO:0000256" key="6">
    <source>
        <dbReference type="SAM" id="MobiDB-lite"/>
    </source>
</evidence>
<name>A0A8C2C3G6_CYPCA</name>